<proteinExistence type="predicted"/>
<evidence type="ECO:0000313" key="1">
    <source>
        <dbReference type="EMBL" id="AOM78237.1"/>
    </source>
</evidence>
<keyword evidence="2" id="KW-1185">Reference proteome</keyword>
<reference evidence="1 2" key="1">
    <citation type="submission" date="2016-08" db="EMBL/GenBank/DDBJ databases">
        <authorList>
            <person name="Seilhamer J.J."/>
        </authorList>
    </citation>
    <scope>NUCLEOTIDE SEQUENCE [LARGE SCALE GENOMIC DNA]</scope>
    <source>
        <strain evidence="1 2">DX4</strain>
    </source>
</reference>
<protein>
    <submittedName>
        <fullName evidence="1">Uncharacterized protein</fullName>
    </submittedName>
</protein>
<dbReference type="RefSeq" id="WP_069379902.1">
    <property type="nucleotide sequence ID" value="NZ_CP017141.1"/>
</dbReference>
<sequence>MGYDISYHPINETEIKEWYFDVLQDPALISGITSQYQVEEFYKEKYQQVINIGSGTKSDDSFERSHGYYIAVIQGFLRKYYYTRGAAFSFLLEERPYFERYTQDLKTIVPPHITTPISNRIVQNYSSGVFIPAAQVIQLLSDYEHDPAVRADLDGFFSQGRIRIFRKALADARQQDLGLFEATEVVEPNPLDLNDSACYSNLLNCDQEGAYLFREAAIEQLKAIEEQNNLKSGEITDHAERIVINTAESEEKEKKGFWKKLFS</sequence>
<dbReference type="Proteomes" id="UP000094313">
    <property type="component" value="Chromosome"/>
</dbReference>
<name>A0A1D7QHU4_9SPHI</name>
<organism evidence="1 2">
    <name type="scientific">Pedobacter steynii</name>
    <dbReference type="NCBI Taxonomy" id="430522"/>
    <lineage>
        <taxon>Bacteria</taxon>
        <taxon>Pseudomonadati</taxon>
        <taxon>Bacteroidota</taxon>
        <taxon>Sphingobacteriia</taxon>
        <taxon>Sphingobacteriales</taxon>
        <taxon>Sphingobacteriaceae</taxon>
        <taxon>Pedobacter</taxon>
    </lineage>
</organism>
<dbReference type="AlphaFoldDB" id="A0A1D7QHU4"/>
<dbReference type="EMBL" id="CP017141">
    <property type="protein sequence ID" value="AOM78237.1"/>
    <property type="molecule type" value="Genomic_DNA"/>
</dbReference>
<gene>
    <name evidence="1" type="ORF">BFS30_14290</name>
</gene>
<accession>A0A1D7QHU4</accession>
<evidence type="ECO:0000313" key="2">
    <source>
        <dbReference type="Proteomes" id="UP000094313"/>
    </source>
</evidence>
<dbReference type="KEGG" id="psty:BFS30_14290"/>
<dbReference type="OrthoDB" id="5353153at2"/>